<dbReference type="Proteomes" id="UP001527925">
    <property type="component" value="Unassembled WGS sequence"/>
</dbReference>
<evidence type="ECO:0000256" key="1">
    <source>
        <dbReference type="SAM" id="MobiDB-lite"/>
    </source>
</evidence>
<sequence>MASVEKRKDALQKGSARNIASLFTTWEIPQFPKSLPAAIARAERRELVRHQLHKLQAKPARGALGSAGSRQKYSRALGQIGYEQLPLLPLRDIPEIEVNTFITDIASRYNQIQDMMQLRGTPRENRELIIKILERFRLITASILEMLRHRKQKMERLGIFEGDTNCGRLRTVFLTELRRRIDTTKLVKHAIIELRGGISTKRAVSAAKTDVALSELQESHIRFEKILAAKQQERELALKAVWQQHKLISEDLISLLRKPRDSDEPDTAVADEGELWEDVDENEYEEQARMELEYNDADIQVMAINATDDPILQAHTEVSLFTRRERTPLMPSAPKRYLQTKFRHARSSVLVKGFDLNALEQVQLAPDTSRLRDKLPAFLSPHSHIAESKTSVRSFNSRVSMRVPKDFISLAAEPTSGAGEFNSEVDNRVLNVLDEKLARYKEVEELYDEIMKTVRGSHMETDEDEDLVFACPAAPLDPQIPLTDTYLGVKSVVKPRKKKKWLAKGPTDVGSKSDAESPTGGRRTPTIMLTTRAQRQGAQVHADEFILDRVAAMKKTQSSKYTMRYNFGGYIPTQVAEERRKPREEFGASDYSDYLRGKMCDFLSNMIFQDDDQEDTESESEEIASTLSAEERRKAIEEAERKRKERLERLFDFKKDMWNSEVLDYISEISRAPEPAPAAIRLDVPEAIPEEPDEPTQLAGNHGSESEMTYPNSASQEAPANESAAPAGEHGTQIRQPSNIEVLAAKARKISVEAAHESKKIHDPQAELEALWVVLKMPLDQKLDMAIKYGSHKFTKLSTAIRLWKTASENIMLREKLMSQLEDFEMTASDPARFFSKGYAGSSAARLKEAEKREELMRQLHSLEAKISSIASHIKYELRETVTFDGKNCFSTSF</sequence>
<reference evidence="2 3" key="1">
    <citation type="submission" date="2023-09" db="EMBL/GenBank/DDBJ databases">
        <title>Pangenome analysis of Batrachochytrium dendrobatidis and related Chytrids.</title>
        <authorList>
            <person name="Yacoub M.N."/>
            <person name="Stajich J.E."/>
            <person name="James T.Y."/>
        </authorList>
    </citation>
    <scope>NUCLEOTIDE SEQUENCE [LARGE SCALE GENOMIC DNA]</scope>
    <source>
        <strain evidence="2 3">JEL0888</strain>
    </source>
</reference>
<evidence type="ECO:0000313" key="2">
    <source>
        <dbReference type="EMBL" id="KAL2915676.1"/>
    </source>
</evidence>
<feature type="compositionally biased region" description="Polar residues" evidence="1">
    <location>
        <begin position="706"/>
        <end position="718"/>
    </location>
</feature>
<dbReference type="PANTHER" id="PTHR16078:SF1">
    <property type="entry name" value="COILED-COIL DOMAIN-CONTAINING PROTEIN 87"/>
    <property type="match status" value="1"/>
</dbReference>
<feature type="region of interest" description="Disordered" evidence="1">
    <location>
        <begin position="503"/>
        <end position="524"/>
    </location>
</feature>
<name>A0ABR4N890_9FUNG</name>
<feature type="compositionally biased region" description="Acidic residues" evidence="1">
    <location>
        <begin position="610"/>
        <end position="622"/>
    </location>
</feature>
<protein>
    <submittedName>
        <fullName evidence="2">Uncharacterized protein</fullName>
    </submittedName>
</protein>
<gene>
    <name evidence="2" type="ORF">HK105_204861</name>
</gene>
<evidence type="ECO:0000313" key="3">
    <source>
        <dbReference type="Proteomes" id="UP001527925"/>
    </source>
</evidence>
<proteinExistence type="predicted"/>
<organism evidence="2 3">
    <name type="scientific">Polyrhizophydium stewartii</name>
    <dbReference type="NCBI Taxonomy" id="2732419"/>
    <lineage>
        <taxon>Eukaryota</taxon>
        <taxon>Fungi</taxon>
        <taxon>Fungi incertae sedis</taxon>
        <taxon>Chytridiomycota</taxon>
        <taxon>Chytridiomycota incertae sedis</taxon>
        <taxon>Chytridiomycetes</taxon>
        <taxon>Rhizophydiales</taxon>
        <taxon>Rhizophydiales incertae sedis</taxon>
        <taxon>Polyrhizophydium</taxon>
    </lineage>
</organism>
<dbReference type="PANTHER" id="PTHR16078">
    <property type="entry name" value="COILED-COIL DOMAIN-CONTAINING PROTEIN 87"/>
    <property type="match status" value="1"/>
</dbReference>
<dbReference type="InterPro" id="IPR037383">
    <property type="entry name" value="CCDC87"/>
</dbReference>
<accession>A0ABR4N890</accession>
<dbReference type="Gene3D" id="1.20.58.1520">
    <property type="match status" value="1"/>
</dbReference>
<keyword evidence="3" id="KW-1185">Reference proteome</keyword>
<dbReference type="EMBL" id="JADGIZ020000022">
    <property type="protein sequence ID" value="KAL2915676.1"/>
    <property type="molecule type" value="Genomic_DNA"/>
</dbReference>
<feature type="region of interest" description="Disordered" evidence="1">
    <location>
        <begin position="610"/>
        <end position="631"/>
    </location>
</feature>
<comment type="caution">
    <text evidence="2">The sequence shown here is derived from an EMBL/GenBank/DDBJ whole genome shotgun (WGS) entry which is preliminary data.</text>
</comment>
<feature type="region of interest" description="Disordered" evidence="1">
    <location>
        <begin position="689"/>
        <end position="737"/>
    </location>
</feature>